<dbReference type="Proteomes" id="UP000284706">
    <property type="component" value="Unassembled WGS sequence"/>
</dbReference>
<evidence type="ECO:0000313" key="2">
    <source>
        <dbReference type="Proteomes" id="UP000284706"/>
    </source>
</evidence>
<evidence type="ECO:0000313" key="1">
    <source>
        <dbReference type="EMBL" id="PPQ95735.1"/>
    </source>
</evidence>
<keyword evidence="2" id="KW-1185">Reference proteome</keyword>
<dbReference type="PANTHER" id="PTHR31285">
    <property type="entry name" value="NICOTINAMIDE MONONUCLEOTIDE ADENYLYLTRANSFERASE"/>
    <property type="match status" value="1"/>
</dbReference>
<comment type="caution">
    <text evidence="1">The sequence shown here is derived from an EMBL/GenBank/DDBJ whole genome shotgun (WGS) entry which is preliminary data.</text>
</comment>
<dbReference type="SUPFAM" id="SSF52374">
    <property type="entry name" value="Nucleotidylyl transferase"/>
    <property type="match status" value="1"/>
</dbReference>
<dbReference type="PANTHER" id="PTHR31285:SF0">
    <property type="entry name" value="NICOTINAMIDE MONONUCLEOTIDE ADENYLYLTRANSFERASE"/>
    <property type="match status" value="1"/>
</dbReference>
<sequence length="336" mass="36655">MQGDDPTSSPSSVMNVVRQSGPALLQRVQQGLSKFQLVYAPHPSWPLPSTQAGSQNAVRKPLRISILDSSFNPPTLAHLALANSRRSETLATGESIVGEESLTYDAKLLLLSVKNADKTLKPGDATYQQRLEMMGLLTQDVQPDGNPNITTTLAHDPFTTAPERANVAIAVIDEPTFVGKANAFLDFLKSRLHSLTPSVHINVPQDVESTFIVGLDTLERLFAPRYYASEAAMLASLRKFFSPGPEGDNARVVCAHRVLETSTSSEPQALSLAQEFIDAGRIATIELSDDVKTYSSTAVRNARSGPGMEHDALWRKRVTRDVAQYITEHGLYQESV</sequence>
<dbReference type="GO" id="GO:0005634">
    <property type="term" value="C:nucleus"/>
    <property type="evidence" value="ECO:0007669"/>
    <property type="project" value="TreeGrafter"/>
</dbReference>
<dbReference type="GO" id="GO:0016887">
    <property type="term" value="F:ATP hydrolysis activity"/>
    <property type="evidence" value="ECO:0007669"/>
    <property type="project" value="TreeGrafter"/>
</dbReference>
<protein>
    <recommendedName>
        <fullName evidence="3">Nicotinamide-nucleotide adenylyltransferase</fullName>
    </recommendedName>
</protein>
<evidence type="ECO:0008006" key="3">
    <source>
        <dbReference type="Google" id="ProtNLM"/>
    </source>
</evidence>
<dbReference type="FunCoup" id="A0A409XYC7">
    <property type="interactions" value="201"/>
</dbReference>
<name>A0A409XYC7_9AGAR</name>
<dbReference type="AlphaFoldDB" id="A0A409XYC7"/>
<dbReference type="GO" id="GO:0000309">
    <property type="term" value="F:nicotinamide-nucleotide adenylyltransferase activity"/>
    <property type="evidence" value="ECO:0007669"/>
    <property type="project" value="TreeGrafter"/>
</dbReference>
<dbReference type="OrthoDB" id="5591297at2759"/>
<dbReference type="GO" id="GO:0005737">
    <property type="term" value="C:cytoplasm"/>
    <property type="evidence" value="ECO:0007669"/>
    <property type="project" value="TreeGrafter"/>
</dbReference>
<reference evidence="1 2" key="1">
    <citation type="journal article" date="2018" name="Evol. Lett.">
        <title>Horizontal gene cluster transfer increased hallucinogenic mushroom diversity.</title>
        <authorList>
            <person name="Reynolds H.T."/>
            <person name="Vijayakumar V."/>
            <person name="Gluck-Thaler E."/>
            <person name="Korotkin H.B."/>
            <person name="Matheny P.B."/>
            <person name="Slot J.C."/>
        </authorList>
    </citation>
    <scope>NUCLEOTIDE SEQUENCE [LARGE SCALE GENOMIC DNA]</scope>
    <source>
        <strain evidence="1 2">SRW20</strain>
    </source>
</reference>
<accession>A0A409XYC7</accession>
<dbReference type="InterPro" id="IPR014729">
    <property type="entry name" value="Rossmann-like_a/b/a_fold"/>
</dbReference>
<organism evidence="1 2">
    <name type="scientific">Gymnopilus dilepis</name>
    <dbReference type="NCBI Taxonomy" id="231916"/>
    <lineage>
        <taxon>Eukaryota</taxon>
        <taxon>Fungi</taxon>
        <taxon>Dikarya</taxon>
        <taxon>Basidiomycota</taxon>
        <taxon>Agaricomycotina</taxon>
        <taxon>Agaricomycetes</taxon>
        <taxon>Agaricomycetidae</taxon>
        <taxon>Agaricales</taxon>
        <taxon>Agaricineae</taxon>
        <taxon>Hymenogastraceae</taxon>
        <taxon>Gymnopilus</taxon>
    </lineage>
</organism>
<dbReference type="Gene3D" id="3.40.50.620">
    <property type="entry name" value="HUPs"/>
    <property type="match status" value="1"/>
</dbReference>
<dbReference type="InParanoid" id="A0A409XYC7"/>
<proteinExistence type="predicted"/>
<gene>
    <name evidence="1" type="ORF">CVT26_015861</name>
</gene>
<dbReference type="STRING" id="231916.A0A409XYC7"/>
<dbReference type="EMBL" id="NHYE01001416">
    <property type="protein sequence ID" value="PPQ95735.1"/>
    <property type="molecule type" value="Genomic_DNA"/>
</dbReference>